<organism evidence="2 3">
    <name type="scientific">Kribbella soli</name>
    <dbReference type="NCBI Taxonomy" id="1124743"/>
    <lineage>
        <taxon>Bacteria</taxon>
        <taxon>Bacillati</taxon>
        <taxon>Actinomycetota</taxon>
        <taxon>Actinomycetes</taxon>
        <taxon>Propionibacteriales</taxon>
        <taxon>Kribbellaceae</taxon>
        <taxon>Kribbella</taxon>
    </lineage>
</organism>
<dbReference type="AlphaFoldDB" id="A0A4R0H9I4"/>
<gene>
    <name evidence="2" type="ORF">E0H45_16855</name>
</gene>
<dbReference type="EMBL" id="SJJZ01000002">
    <property type="protein sequence ID" value="TCC07635.1"/>
    <property type="molecule type" value="Genomic_DNA"/>
</dbReference>
<comment type="caution">
    <text evidence="2">The sequence shown here is derived from an EMBL/GenBank/DDBJ whole genome shotgun (WGS) entry which is preliminary data.</text>
</comment>
<dbReference type="RefSeq" id="WP_131338304.1">
    <property type="nucleotide sequence ID" value="NZ_SJJZ01000002.1"/>
</dbReference>
<dbReference type="OrthoDB" id="3830787at2"/>
<evidence type="ECO:0000256" key="1">
    <source>
        <dbReference type="SAM" id="MobiDB-lite"/>
    </source>
</evidence>
<dbReference type="Proteomes" id="UP000292346">
    <property type="component" value="Unassembled WGS sequence"/>
</dbReference>
<feature type="region of interest" description="Disordered" evidence="1">
    <location>
        <begin position="103"/>
        <end position="137"/>
    </location>
</feature>
<proteinExistence type="predicted"/>
<keyword evidence="3" id="KW-1185">Reference proteome</keyword>
<evidence type="ECO:0000313" key="2">
    <source>
        <dbReference type="EMBL" id="TCC07635.1"/>
    </source>
</evidence>
<name>A0A4R0H9I4_9ACTN</name>
<protein>
    <submittedName>
        <fullName evidence="2">Uncharacterized protein</fullName>
    </submittedName>
</protein>
<evidence type="ECO:0000313" key="3">
    <source>
        <dbReference type="Proteomes" id="UP000292346"/>
    </source>
</evidence>
<sequence length="137" mass="14332">MGTENEEELYKRQQMDERLRVEEQTRKQQEALAKFREEEAARKAAEDAAKKVNMVADPESAVANWPDDGFQAAAPGRLDGVKGALGIGAAGDVAFARDLLNSGQAPLGGVAQPEPTADGAKESAAGSRAAKPALGLG</sequence>
<reference evidence="2 3" key="1">
    <citation type="submission" date="2019-02" db="EMBL/GenBank/DDBJ databases">
        <title>Kribbella capetownensis sp. nov. and Kribbella speibonae sp. nov., isolated from soil.</title>
        <authorList>
            <person name="Curtis S.M."/>
            <person name="Norton I."/>
            <person name="Everest G.J."/>
            <person name="Meyers P.R."/>
        </authorList>
    </citation>
    <scope>NUCLEOTIDE SEQUENCE [LARGE SCALE GENOMIC DNA]</scope>
    <source>
        <strain evidence="2 3">KCTC 29219</strain>
    </source>
</reference>
<accession>A0A4R0H9I4</accession>